<dbReference type="InterPro" id="IPR036291">
    <property type="entry name" value="NAD(P)-bd_dom_sf"/>
</dbReference>
<evidence type="ECO:0000313" key="5">
    <source>
        <dbReference type="Proteomes" id="UP000320338"/>
    </source>
</evidence>
<dbReference type="EMBL" id="BJNG01000001">
    <property type="protein sequence ID" value="GEC17918.1"/>
    <property type="molecule type" value="Genomic_DNA"/>
</dbReference>
<dbReference type="PANTHER" id="PTHR48106:SF13">
    <property type="entry name" value="QUINONE OXIDOREDUCTASE-RELATED"/>
    <property type="match status" value="1"/>
</dbReference>
<evidence type="ECO:0000256" key="1">
    <source>
        <dbReference type="ARBA" id="ARBA00022857"/>
    </source>
</evidence>
<evidence type="ECO:0000259" key="3">
    <source>
        <dbReference type="SMART" id="SM00829"/>
    </source>
</evidence>
<dbReference type="CDD" id="cd05286">
    <property type="entry name" value="QOR2"/>
    <property type="match status" value="1"/>
</dbReference>
<dbReference type="InterPro" id="IPR047618">
    <property type="entry name" value="QOR-like"/>
</dbReference>
<dbReference type="GO" id="GO:0035925">
    <property type="term" value="F:mRNA 3'-UTR AU-rich region binding"/>
    <property type="evidence" value="ECO:0007669"/>
    <property type="project" value="TreeGrafter"/>
</dbReference>
<dbReference type="AlphaFoldDB" id="A0A4Y3WHE9"/>
<keyword evidence="2" id="KW-0560">Oxidoreductase</keyword>
<dbReference type="InterPro" id="IPR020843">
    <property type="entry name" value="ER"/>
</dbReference>
<comment type="caution">
    <text evidence="4">The sequence shown here is derived from an EMBL/GenBank/DDBJ whole genome shotgun (WGS) entry which is preliminary data.</text>
</comment>
<evidence type="ECO:0000313" key="4">
    <source>
        <dbReference type="EMBL" id="GEC17918.1"/>
    </source>
</evidence>
<accession>A0A4Y3WHE9</accession>
<dbReference type="OrthoDB" id="9805883at2"/>
<dbReference type="InterPro" id="IPR011032">
    <property type="entry name" value="GroES-like_sf"/>
</dbReference>
<keyword evidence="1" id="KW-0521">NADP</keyword>
<feature type="domain" description="Enoyl reductase (ER)" evidence="3">
    <location>
        <begin position="22"/>
        <end position="333"/>
    </location>
</feature>
<dbReference type="InterPro" id="IPR013149">
    <property type="entry name" value="ADH-like_C"/>
</dbReference>
<dbReference type="Pfam" id="PF00107">
    <property type="entry name" value="ADH_zinc_N"/>
    <property type="match status" value="1"/>
</dbReference>
<dbReference type="Gene3D" id="3.40.50.720">
    <property type="entry name" value="NAD(P)-binding Rossmann-like Domain"/>
    <property type="match status" value="1"/>
</dbReference>
<reference evidence="4 5" key="1">
    <citation type="submission" date="2019-06" db="EMBL/GenBank/DDBJ databases">
        <title>Whole genome shotgun sequence of Pseudonocardia hydrocarbonoxydans NBRC 14498.</title>
        <authorList>
            <person name="Hosoyama A."/>
            <person name="Uohara A."/>
            <person name="Ohji S."/>
            <person name="Ichikawa N."/>
        </authorList>
    </citation>
    <scope>NUCLEOTIDE SEQUENCE [LARGE SCALE GENOMIC DNA]</scope>
    <source>
        <strain evidence="4 5">NBRC 14498</strain>
    </source>
</reference>
<dbReference type="PANTHER" id="PTHR48106">
    <property type="entry name" value="QUINONE OXIDOREDUCTASE PIG3-RELATED"/>
    <property type="match status" value="1"/>
</dbReference>
<organism evidence="4 5">
    <name type="scientific">Pseudonocardia hydrocarbonoxydans</name>
    <dbReference type="NCBI Taxonomy" id="76726"/>
    <lineage>
        <taxon>Bacteria</taxon>
        <taxon>Bacillati</taxon>
        <taxon>Actinomycetota</taxon>
        <taxon>Actinomycetes</taxon>
        <taxon>Pseudonocardiales</taxon>
        <taxon>Pseudonocardiaceae</taxon>
        <taxon>Pseudonocardia</taxon>
    </lineage>
</organism>
<gene>
    <name evidence="4" type="primary">qor_1</name>
    <name evidence="4" type="ORF">PHY01_02010</name>
</gene>
<dbReference type="GO" id="GO:0003960">
    <property type="term" value="F:quinone reductase (NADPH) activity"/>
    <property type="evidence" value="ECO:0007669"/>
    <property type="project" value="InterPro"/>
</dbReference>
<protein>
    <submittedName>
        <fullName evidence="4">Quinone oxidoreductase</fullName>
    </submittedName>
</protein>
<dbReference type="GO" id="GO:0005829">
    <property type="term" value="C:cytosol"/>
    <property type="evidence" value="ECO:0007669"/>
    <property type="project" value="TreeGrafter"/>
</dbReference>
<dbReference type="Gene3D" id="3.90.180.10">
    <property type="entry name" value="Medium-chain alcohol dehydrogenases, catalytic domain"/>
    <property type="match status" value="1"/>
</dbReference>
<dbReference type="FunFam" id="3.40.50.720:FF:000053">
    <property type="entry name" value="Quinone oxidoreductase 1"/>
    <property type="match status" value="1"/>
</dbReference>
<dbReference type="SUPFAM" id="SSF51735">
    <property type="entry name" value="NAD(P)-binding Rossmann-fold domains"/>
    <property type="match status" value="1"/>
</dbReference>
<dbReference type="SMART" id="SM00829">
    <property type="entry name" value="PKS_ER"/>
    <property type="match status" value="1"/>
</dbReference>
<evidence type="ECO:0000256" key="2">
    <source>
        <dbReference type="ARBA" id="ARBA00023002"/>
    </source>
</evidence>
<dbReference type="Pfam" id="PF08240">
    <property type="entry name" value="ADH_N"/>
    <property type="match status" value="1"/>
</dbReference>
<name>A0A4Y3WHE9_9PSEU</name>
<dbReference type="Proteomes" id="UP000320338">
    <property type="component" value="Unassembled WGS sequence"/>
</dbReference>
<keyword evidence="5" id="KW-1185">Reference proteome</keyword>
<dbReference type="SUPFAM" id="SSF50129">
    <property type="entry name" value="GroES-like"/>
    <property type="match status" value="1"/>
</dbReference>
<proteinExistence type="predicted"/>
<dbReference type="InterPro" id="IPR013154">
    <property type="entry name" value="ADH-like_N"/>
</dbReference>
<dbReference type="GO" id="GO:0070402">
    <property type="term" value="F:NADPH binding"/>
    <property type="evidence" value="ECO:0007669"/>
    <property type="project" value="TreeGrafter"/>
</dbReference>
<sequence>MRDRPSPGHDLAVRAIQITEAGGPDVLTPTELDDPAPGPGQILVEVAAAGVNFIDTYQREGIYPMTLPYVPGMEGAGRVRALGAGVEDVAVGDRVAWCEQLGSYAELVVVEAAKAVPVPDGVADDVAVGALLQGMTAHFLVHDTYPVQAGDDVLVHAAAGGVGLLLTQLATAKGARVIGTVSTPEKEELARGAGAAEVIRYTETDDLAGDVRALTGGTGVAVVYDSVGKTTFDASLDSLRVRGMLVLFGAASGPVPPVDPQRLNRGGSLFLTRPTLFHHVPTPEALRARAAAVYAAVADGTLDVRIGHRYPLADARTAHEDLQARRTTGKVLLLP</sequence>
<dbReference type="RefSeq" id="WP_141276246.1">
    <property type="nucleotide sequence ID" value="NZ_BAAARZ010000017.1"/>
</dbReference>